<sequence length="170" mass="19149">MAGAEQIERLGREFDRAVRNGDGDVSIILSSVGRFLRRIKYISHKDNSRWFGKRMLSEIPNRQERILCKLDDADAEALVHEESSLIEGGGAVVPSSGQKTCRQRTPRNCIPTHLTIAQYGASLPGGDDDTSDEFDEHILAVPDWERKGTIKNPRNKNRPWDQPRGNLENI</sequence>
<dbReference type="Proteomes" id="UP000249661">
    <property type="component" value="Unassembled WGS sequence"/>
</dbReference>
<dbReference type="EMBL" id="KZ824986">
    <property type="protein sequence ID" value="RAH66055.1"/>
    <property type="molecule type" value="Genomic_DNA"/>
</dbReference>
<gene>
    <name evidence="1" type="ORF">BO66DRAFT_442443</name>
</gene>
<keyword evidence="2" id="KW-1185">Reference proteome</keyword>
<reference evidence="1" key="1">
    <citation type="submission" date="2018-02" db="EMBL/GenBank/DDBJ databases">
        <title>The genomes of Aspergillus section Nigri reveals drivers in fungal speciation.</title>
        <authorList>
            <consortium name="DOE Joint Genome Institute"/>
            <person name="Vesth T.C."/>
            <person name="Nybo J."/>
            <person name="Theobald S."/>
            <person name="Brandl J."/>
            <person name="Frisvad J.C."/>
            <person name="Nielsen K.F."/>
            <person name="Lyhne E.K."/>
            <person name="Kogle M.E."/>
            <person name="Kuo A."/>
            <person name="Riley R."/>
            <person name="Clum A."/>
            <person name="Nolan M."/>
            <person name="Lipzen A."/>
            <person name="Salamov A."/>
            <person name="Henrissat B."/>
            <person name="Wiebenga A."/>
            <person name="De vries R.P."/>
            <person name="Grigoriev I.V."/>
            <person name="Mortensen U.H."/>
            <person name="Andersen M.R."/>
            <person name="Baker S.E."/>
        </authorList>
    </citation>
    <scope>NUCLEOTIDE SEQUENCE</scope>
    <source>
        <strain evidence="1">CBS 121060</strain>
    </source>
</reference>
<protein>
    <submittedName>
        <fullName evidence="1">Uncharacterized protein</fullName>
    </submittedName>
</protein>
<evidence type="ECO:0000313" key="1">
    <source>
        <dbReference type="EMBL" id="RAH66055.1"/>
    </source>
</evidence>
<evidence type="ECO:0000313" key="2">
    <source>
        <dbReference type="Proteomes" id="UP000249661"/>
    </source>
</evidence>
<name>A0ACD1GXI1_9EURO</name>
<organism evidence="1 2">
    <name type="scientific">Aspergillus aculeatinus CBS 121060</name>
    <dbReference type="NCBI Taxonomy" id="1448322"/>
    <lineage>
        <taxon>Eukaryota</taxon>
        <taxon>Fungi</taxon>
        <taxon>Dikarya</taxon>
        <taxon>Ascomycota</taxon>
        <taxon>Pezizomycotina</taxon>
        <taxon>Eurotiomycetes</taxon>
        <taxon>Eurotiomycetidae</taxon>
        <taxon>Eurotiales</taxon>
        <taxon>Aspergillaceae</taxon>
        <taxon>Aspergillus</taxon>
        <taxon>Aspergillus subgen. Circumdati</taxon>
    </lineage>
</organism>
<accession>A0ACD1GXI1</accession>
<proteinExistence type="predicted"/>